<gene>
    <name evidence="3" type="primary">LOC106631938</name>
</gene>
<dbReference type="Gene3D" id="1.10.1410.40">
    <property type="match status" value="1"/>
</dbReference>
<feature type="compositionally biased region" description="Polar residues" evidence="1">
    <location>
        <begin position="151"/>
        <end position="160"/>
    </location>
</feature>
<dbReference type="InterPro" id="IPR024810">
    <property type="entry name" value="MAB21L/cGLR"/>
</dbReference>
<feature type="compositionally biased region" description="Acidic residues" evidence="1">
    <location>
        <begin position="186"/>
        <end position="199"/>
    </location>
</feature>
<dbReference type="PANTHER" id="PTHR10656:SF40">
    <property type="entry name" value="INOSITOL 1,4,5-TRISPHOSPHATE RECEPTOR-INTERACTING PROTEIN-LIKE 1"/>
    <property type="match status" value="1"/>
</dbReference>
<dbReference type="KEGG" id="gfr:106631938"/>
<dbReference type="InParanoid" id="A0A6I9ZBZ7"/>
<feature type="region of interest" description="Disordered" evidence="1">
    <location>
        <begin position="130"/>
        <end position="255"/>
    </location>
</feature>
<evidence type="ECO:0000313" key="2">
    <source>
        <dbReference type="Proteomes" id="UP000504602"/>
    </source>
</evidence>
<sequence>MGPLLPAATSLRLLCPTVYLHSGPTEPLLCVLLQTMALLSLLFMLVQSLIQYPQPAGDGLDEATHRRMKECQELLEHQMARLLQELEQPDEGWEAMLFGALQQWPFWVLAGVLLLLGLCFSCRRRSRQASNNDVNKGADSVDGQEEYTDVKVQQSSYASEQRSRDCTRQEDSSDHGNEAAHSDLAASEDENKEVIEEDCNERNKDKEQGDVNMQSNKKEDRKEGKQGHVAASEKEDSDGGKEAYGSVEDREKTGDVGNEQGILLVDHIEWPVEDLETVFSVIAELMESLMRVFVDSVSHSFYPVPQETIRVCSAFEGWSPCDWDGVYRVLVPLNPPPGHAFHLELNSAGQVAARTFCVHVELVCTCEKEQLGEKPLCFLHQSRKWLGRKQKRSLLETLCTDSYLDGGKTSHWFCQLVRSSWLQVPQWHSWHLVFQPCSRSCRLQLSKGRESLRVEMLFGVRQGDSDIFVVSQPTEAQKGTSSIFVSSQPVKANMIASTVWPTTYSSTWKTVVMHVLTTVPLSRWNRSAFARRLWDIMAYLDHCLQLTRLEHFVLGNERLPAEISLPPAMRGVEPPNLFEHLARDPAALREAMQAYGQLRFRLWVLLSSH</sequence>
<reference evidence="3" key="1">
    <citation type="submission" date="2025-08" db="UniProtKB">
        <authorList>
            <consortium name="RefSeq"/>
        </authorList>
    </citation>
    <scope>IDENTIFICATION</scope>
</reference>
<organism evidence="2 3">
    <name type="scientific">Geospiza fortis</name>
    <name type="common">Medium ground-finch</name>
    <dbReference type="NCBI Taxonomy" id="48883"/>
    <lineage>
        <taxon>Eukaryota</taxon>
        <taxon>Metazoa</taxon>
        <taxon>Chordata</taxon>
        <taxon>Craniata</taxon>
        <taxon>Vertebrata</taxon>
        <taxon>Euteleostomi</taxon>
        <taxon>Archelosauria</taxon>
        <taxon>Archosauria</taxon>
        <taxon>Dinosauria</taxon>
        <taxon>Saurischia</taxon>
        <taxon>Theropoda</taxon>
        <taxon>Coelurosauria</taxon>
        <taxon>Aves</taxon>
        <taxon>Neognathae</taxon>
        <taxon>Neoaves</taxon>
        <taxon>Telluraves</taxon>
        <taxon>Australaves</taxon>
        <taxon>Passeriformes</taxon>
        <taxon>Thraupidae</taxon>
        <taxon>Geospiza</taxon>
    </lineage>
</organism>
<dbReference type="Proteomes" id="UP000504602">
    <property type="component" value="Unplaced"/>
</dbReference>
<dbReference type="SMART" id="SM01265">
    <property type="entry name" value="Mab-21"/>
    <property type="match status" value="1"/>
</dbReference>
<protein>
    <submittedName>
        <fullName evidence="3">Inositol 1,4,5-trisphosphate receptor-interacting protein-like 1</fullName>
    </submittedName>
</protein>
<dbReference type="PANTHER" id="PTHR10656">
    <property type="entry name" value="CELL FATE DETERMINING PROTEIN MAB21-RELATED"/>
    <property type="match status" value="1"/>
</dbReference>
<dbReference type="GeneID" id="106631938"/>
<dbReference type="RefSeq" id="XP_014164653.1">
    <property type="nucleotide sequence ID" value="XM_014309178.1"/>
</dbReference>
<feature type="compositionally biased region" description="Basic and acidic residues" evidence="1">
    <location>
        <begin position="216"/>
        <end position="254"/>
    </location>
</feature>
<dbReference type="AlphaFoldDB" id="A0A6I9ZBZ7"/>
<accession>A0A6I9ZBZ7</accession>
<proteinExistence type="predicted"/>
<keyword evidence="2" id="KW-1185">Reference proteome</keyword>
<dbReference type="GO" id="GO:0016020">
    <property type="term" value="C:membrane"/>
    <property type="evidence" value="ECO:0007669"/>
    <property type="project" value="TreeGrafter"/>
</dbReference>
<feature type="compositionally biased region" description="Basic and acidic residues" evidence="1">
    <location>
        <begin position="161"/>
        <end position="181"/>
    </location>
</feature>
<feature type="compositionally biased region" description="Basic and acidic residues" evidence="1">
    <location>
        <begin position="200"/>
        <end position="209"/>
    </location>
</feature>
<evidence type="ECO:0000313" key="3">
    <source>
        <dbReference type="RefSeq" id="XP_014164653.1"/>
    </source>
</evidence>
<name>A0A6I9ZBZ7_GEOFO</name>
<dbReference type="OrthoDB" id="9034619at2759"/>
<evidence type="ECO:0000256" key="1">
    <source>
        <dbReference type="SAM" id="MobiDB-lite"/>
    </source>
</evidence>